<organism evidence="3">
    <name type="scientific">Trypanosoma congolense (strain IL3000)</name>
    <dbReference type="NCBI Taxonomy" id="1068625"/>
    <lineage>
        <taxon>Eukaryota</taxon>
        <taxon>Discoba</taxon>
        <taxon>Euglenozoa</taxon>
        <taxon>Kinetoplastea</taxon>
        <taxon>Metakinetoplastina</taxon>
        <taxon>Trypanosomatida</taxon>
        <taxon>Trypanosomatidae</taxon>
        <taxon>Trypanosoma</taxon>
        <taxon>Nannomonas</taxon>
    </lineage>
</organism>
<feature type="domain" description="GRAM" evidence="2">
    <location>
        <begin position="121"/>
        <end position="211"/>
    </location>
</feature>
<feature type="compositionally biased region" description="Pro residues" evidence="1">
    <location>
        <begin position="26"/>
        <end position="35"/>
    </location>
</feature>
<proteinExistence type="predicted"/>
<evidence type="ECO:0000259" key="2">
    <source>
        <dbReference type="SMART" id="SM00568"/>
    </source>
</evidence>
<evidence type="ECO:0000256" key="1">
    <source>
        <dbReference type="SAM" id="MobiDB-lite"/>
    </source>
</evidence>
<gene>
    <name evidence="3" type="ORF">TCIL3000_9_2380</name>
</gene>
<dbReference type="EMBL" id="HE575322">
    <property type="protein sequence ID" value="CCC92841.1"/>
    <property type="molecule type" value="Genomic_DNA"/>
</dbReference>
<sequence length="295" mass="32396">MEAFSRKPRQEGSCGELQPLAFSGPIPIPHPPCTDPTPDEQYRQISEERLRKLKEHEQELAKKSNTSGASAGASTSFLTGTANSLCNMMQRMSLEVERATLTAANATEAKVREINEKMNHASFKENFPELCALGEVLLCDYPCKAVHAGGYVSGRLYITAGYLCFSTAPTSIVGKTKGVFKSAALDGVSTADPIIRLIVPYTDVASVQLSVHLETLNKEQPFFMLLPSPTVIPTCLQIFTTHQQVLQFFSFGKRDVTDTIWDAVKGGPVDHAYNYIDHAWRAATKVPLSDDFYGN</sequence>
<dbReference type="Gene3D" id="2.30.29.30">
    <property type="entry name" value="Pleckstrin-homology domain (PH domain)/Phosphotyrosine-binding domain (PTB)"/>
    <property type="match status" value="1"/>
</dbReference>
<evidence type="ECO:0000313" key="3">
    <source>
        <dbReference type="EMBL" id="CCC92841.1"/>
    </source>
</evidence>
<feature type="compositionally biased region" description="Basic and acidic residues" evidence="1">
    <location>
        <begin position="1"/>
        <end position="10"/>
    </location>
</feature>
<name>G0UTX7_TRYCI</name>
<dbReference type="InterPro" id="IPR004182">
    <property type="entry name" value="GRAM"/>
</dbReference>
<reference evidence="3" key="1">
    <citation type="journal article" date="2012" name="Proc. Natl. Acad. Sci. U.S.A.">
        <title>Antigenic diversity is generated by distinct evolutionary mechanisms in African trypanosome species.</title>
        <authorList>
            <person name="Jackson A.P."/>
            <person name="Berry A."/>
            <person name="Aslett M."/>
            <person name="Allison H.C."/>
            <person name="Burton P."/>
            <person name="Vavrova-Anderson J."/>
            <person name="Brown R."/>
            <person name="Browne H."/>
            <person name="Corton N."/>
            <person name="Hauser H."/>
            <person name="Gamble J."/>
            <person name="Gilderthorp R."/>
            <person name="Marcello L."/>
            <person name="McQuillan J."/>
            <person name="Otto T.D."/>
            <person name="Quail M.A."/>
            <person name="Sanders M.J."/>
            <person name="van Tonder A."/>
            <person name="Ginger M.L."/>
            <person name="Field M.C."/>
            <person name="Barry J.D."/>
            <person name="Hertz-Fowler C."/>
            <person name="Berriman M."/>
        </authorList>
    </citation>
    <scope>NUCLEOTIDE SEQUENCE</scope>
    <source>
        <strain evidence="3">IL3000</strain>
    </source>
</reference>
<dbReference type="SMART" id="SM00568">
    <property type="entry name" value="GRAM"/>
    <property type="match status" value="1"/>
</dbReference>
<dbReference type="VEuPathDB" id="TriTrypDB:TcIL3000_9_2380"/>
<feature type="region of interest" description="Disordered" evidence="1">
    <location>
        <begin position="1"/>
        <end position="40"/>
    </location>
</feature>
<dbReference type="InterPro" id="IPR011993">
    <property type="entry name" value="PH-like_dom_sf"/>
</dbReference>
<dbReference type="AlphaFoldDB" id="G0UTX7"/>
<accession>G0UTX7</accession>
<protein>
    <recommendedName>
        <fullName evidence="2">GRAM domain-containing protein</fullName>
    </recommendedName>
</protein>